<dbReference type="InterPro" id="IPR007842">
    <property type="entry name" value="HEPN_dom"/>
</dbReference>
<reference evidence="2 3" key="1">
    <citation type="journal article" date="2003" name="Nature">
        <title>The genome of a motile marine Synechococcus.</title>
        <authorList>
            <person name="Palenik B."/>
            <person name="Brahamsha B."/>
            <person name="Larimer F."/>
            <person name="Land M."/>
            <person name="Hauser L."/>
            <person name="Chain P."/>
            <person name="Lamerdin J."/>
            <person name="Regala W."/>
            <person name="Allen E.A."/>
            <person name="McCarren J."/>
            <person name="Paulsen I."/>
            <person name="Dufresne A."/>
            <person name="Partensky F."/>
            <person name="Webb E."/>
            <person name="Waterbury J."/>
        </authorList>
    </citation>
    <scope>NUCLEOTIDE SEQUENCE [LARGE SCALE GENOMIC DNA]</scope>
    <source>
        <strain evidence="2 3">WH8102</strain>
    </source>
</reference>
<dbReference type="HOGENOM" id="CLU_123170_2_1_3"/>
<dbReference type="PROSITE" id="PS50910">
    <property type="entry name" value="HEPN"/>
    <property type="match status" value="1"/>
</dbReference>
<dbReference type="eggNOG" id="COG2250">
    <property type="taxonomic scope" value="Bacteria"/>
</dbReference>
<dbReference type="SUPFAM" id="SSF81593">
    <property type="entry name" value="Nucleotidyltransferase substrate binding subunit/domain"/>
    <property type="match status" value="1"/>
</dbReference>
<dbReference type="RefSeq" id="WP_011127354.1">
    <property type="nucleotide sequence ID" value="NC_005070.1"/>
</dbReference>
<dbReference type="AlphaFoldDB" id="Q7U8X9"/>
<accession>Q7U8X9</accession>
<organism evidence="2 3">
    <name type="scientific">Parasynechococcus marenigrum (strain WH8102)</name>
    <dbReference type="NCBI Taxonomy" id="84588"/>
    <lineage>
        <taxon>Bacteria</taxon>
        <taxon>Bacillati</taxon>
        <taxon>Cyanobacteriota</taxon>
        <taxon>Cyanophyceae</taxon>
        <taxon>Synechococcales</taxon>
        <taxon>Prochlorococcaceae</taxon>
        <taxon>Parasynechococcus</taxon>
        <taxon>Parasynechococcus marenigrum</taxon>
    </lineage>
</organism>
<dbReference type="STRING" id="84588.SYNW0480"/>
<name>Q7U8X9_PARMW</name>
<dbReference type="Proteomes" id="UP000001422">
    <property type="component" value="Chromosome"/>
</dbReference>
<dbReference type="KEGG" id="syw:SYNW0480"/>
<evidence type="ECO:0000313" key="3">
    <source>
        <dbReference type="Proteomes" id="UP000001422"/>
    </source>
</evidence>
<dbReference type="SMART" id="SM00748">
    <property type="entry name" value="HEPN"/>
    <property type="match status" value="1"/>
</dbReference>
<gene>
    <name evidence="2" type="ordered locus">SYNW0480</name>
</gene>
<keyword evidence="3" id="KW-1185">Reference proteome</keyword>
<dbReference type="EMBL" id="BX569690">
    <property type="protein sequence ID" value="CAE06995.1"/>
    <property type="molecule type" value="Genomic_DNA"/>
</dbReference>
<evidence type="ECO:0000313" key="2">
    <source>
        <dbReference type="EMBL" id="CAE06995.1"/>
    </source>
</evidence>
<feature type="domain" description="HEPN" evidence="1">
    <location>
        <begin position="8"/>
        <end position="124"/>
    </location>
</feature>
<dbReference type="Pfam" id="PF05168">
    <property type="entry name" value="HEPN"/>
    <property type="match status" value="1"/>
</dbReference>
<dbReference type="Gene3D" id="1.20.120.330">
    <property type="entry name" value="Nucleotidyltransferases domain 2"/>
    <property type="match status" value="1"/>
</dbReference>
<sequence>MNRSKDWFHQAAADLAQAQLSAEAGHHEWACFACHQAVEKALKAIHLQQGQQSWGHGLGRSFRELPPAVAADLANAVCDLEDRLRVLDALYIPTRYPDSLPEGAPTDHFGRLQSSDALSHARALLDAIRLALADA</sequence>
<proteinExistence type="predicted"/>
<evidence type="ECO:0000259" key="1">
    <source>
        <dbReference type="PROSITE" id="PS50910"/>
    </source>
</evidence>
<protein>
    <recommendedName>
        <fullName evidence="1">HEPN domain-containing protein</fullName>
    </recommendedName>
</protein>